<proteinExistence type="predicted"/>
<dbReference type="InterPro" id="IPR036869">
    <property type="entry name" value="J_dom_sf"/>
</dbReference>
<feature type="compositionally biased region" description="Low complexity" evidence="6">
    <location>
        <begin position="117"/>
        <end position="147"/>
    </location>
</feature>
<feature type="region of interest" description="Disordered" evidence="6">
    <location>
        <begin position="89"/>
        <end position="263"/>
    </location>
</feature>
<name>A0ABP0B826_9PEZI</name>
<dbReference type="InterPro" id="IPR001623">
    <property type="entry name" value="DnaJ_domain"/>
</dbReference>
<evidence type="ECO:0000256" key="6">
    <source>
        <dbReference type="SAM" id="MobiDB-lite"/>
    </source>
</evidence>
<accession>A0ABP0B826</accession>
<dbReference type="SMART" id="SM00271">
    <property type="entry name" value="DnaJ"/>
    <property type="match status" value="1"/>
</dbReference>
<feature type="compositionally biased region" description="Basic and acidic residues" evidence="6">
    <location>
        <begin position="148"/>
        <end position="197"/>
    </location>
</feature>
<dbReference type="EMBL" id="CAWUHB010000010">
    <property type="protein sequence ID" value="CAK7215450.1"/>
    <property type="molecule type" value="Genomic_DNA"/>
</dbReference>
<dbReference type="Pfam" id="PF00226">
    <property type="entry name" value="DnaJ"/>
    <property type="match status" value="1"/>
</dbReference>
<evidence type="ECO:0000313" key="9">
    <source>
        <dbReference type="Proteomes" id="UP001642405"/>
    </source>
</evidence>
<evidence type="ECO:0000256" key="5">
    <source>
        <dbReference type="ARBA" id="ARBA00023242"/>
    </source>
</evidence>
<evidence type="ECO:0000256" key="4">
    <source>
        <dbReference type="ARBA" id="ARBA00023186"/>
    </source>
</evidence>
<dbReference type="InterPro" id="IPR052094">
    <property type="entry name" value="Pre-mRNA-splicing_ERAD"/>
</dbReference>
<feature type="domain" description="J" evidence="7">
    <location>
        <begin position="20"/>
        <end position="84"/>
    </location>
</feature>
<sequence length="340" mass="36773">MDDKAELAAFARESAKAGLDLYDLLGVDGTTSREDIHRAWRRKGLKYHPDKAGADYDSTLYERFAHARDVLVDDEARKIYDTGRAAAAQRRLQSEQMSAERRRFKDELEAAEREHGAGSSSAAAAAAAGSMGGAPFAPAAPAATAAASERDKLREAGRRRAEERQRREQEAQDKARLREDERIAEIEQRLREKEDKARRRAEKKAGGRSGGGADGEADATAAKSTAASQAAPPVPQPDAPWRQLLKTGAAQAKAGNAPTVQQRPLFAYTMDRLRKAGEAQRRQAAATASGGDAASTAVPPFEPQWDEIDDPEVRQFVTRVPSFAPAQPARTGDVPMDTAA</sequence>
<evidence type="ECO:0000256" key="3">
    <source>
        <dbReference type="ARBA" id="ARBA00022490"/>
    </source>
</evidence>
<keyword evidence="9" id="KW-1185">Reference proteome</keyword>
<evidence type="ECO:0000256" key="1">
    <source>
        <dbReference type="ARBA" id="ARBA00004123"/>
    </source>
</evidence>
<dbReference type="Proteomes" id="UP001642405">
    <property type="component" value="Unassembled WGS sequence"/>
</dbReference>
<feature type="compositionally biased region" description="Low complexity" evidence="6">
    <location>
        <begin position="218"/>
        <end position="231"/>
    </location>
</feature>
<dbReference type="PANTHER" id="PTHR44313:SF1">
    <property type="entry name" value="DNAJ HOMOLOG SUBFAMILY C MEMBER 17"/>
    <property type="match status" value="1"/>
</dbReference>
<dbReference type="CDD" id="cd06257">
    <property type="entry name" value="DnaJ"/>
    <property type="match status" value="1"/>
</dbReference>
<evidence type="ECO:0000259" key="7">
    <source>
        <dbReference type="PROSITE" id="PS50076"/>
    </source>
</evidence>
<keyword evidence="5" id="KW-0539">Nucleus</keyword>
<comment type="subcellular location">
    <subcellularLocation>
        <location evidence="2">Cytoplasm</location>
    </subcellularLocation>
    <subcellularLocation>
        <location evidence="1">Nucleus</location>
    </subcellularLocation>
</comment>
<reference evidence="8 9" key="1">
    <citation type="submission" date="2024-01" db="EMBL/GenBank/DDBJ databases">
        <authorList>
            <person name="Allen C."/>
            <person name="Tagirdzhanova G."/>
        </authorList>
    </citation>
    <scope>NUCLEOTIDE SEQUENCE [LARGE SCALE GENOMIC DNA]</scope>
</reference>
<protein>
    <recommendedName>
        <fullName evidence="7">J domain-containing protein</fullName>
    </recommendedName>
</protein>
<comment type="caution">
    <text evidence="8">The sequence shown here is derived from an EMBL/GenBank/DDBJ whole genome shotgun (WGS) entry which is preliminary data.</text>
</comment>
<feature type="region of interest" description="Disordered" evidence="6">
    <location>
        <begin position="276"/>
        <end position="340"/>
    </location>
</feature>
<evidence type="ECO:0000313" key="8">
    <source>
        <dbReference type="EMBL" id="CAK7215450.1"/>
    </source>
</evidence>
<dbReference type="Gene3D" id="1.10.287.110">
    <property type="entry name" value="DnaJ domain"/>
    <property type="match status" value="1"/>
</dbReference>
<gene>
    <name evidence="8" type="ORF">SCUCBS95973_002477</name>
</gene>
<feature type="compositionally biased region" description="Low complexity" evidence="6">
    <location>
        <begin position="284"/>
        <end position="297"/>
    </location>
</feature>
<dbReference type="SUPFAM" id="SSF46565">
    <property type="entry name" value="Chaperone J-domain"/>
    <property type="match status" value="1"/>
</dbReference>
<dbReference type="PROSITE" id="PS50076">
    <property type="entry name" value="DNAJ_2"/>
    <property type="match status" value="1"/>
</dbReference>
<keyword evidence="4" id="KW-0143">Chaperone</keyword>
<feature type="compositionally biased region" description="Basic and acidic residues" evidence="6">
    <location>
        <begin position="98"/>
        <end position="116"/>
    </location>
</feature>
<evidence type="ECO:0000256" key="2">
    <source>
        <dbReference type="ARBA" id="ARBA00004496"/>
    </source>
</evidence>
<dbReference type="PANTHER" id="PTHR44313">
    <property type="entry name" value="DNAJ HOMOLOG SUBFAMILY C MEMBER 17"/>
    <property type="match status" value="1"/>
</dbReference>
<organism evidence="8 9">
    <name type="scientific">Sporothrix curviconia</name>
    <dbReference type="NCBI Taxonomy" id="1260050"/>
    <lineage>
        <taxon>Eukaryota</taxon>
        <taxon>Fungi</taxon>
        <taxon>Dikarya</taxon>
        <taxon>Ascomycota</taxon>
        <taxon>Pezizomycotina</taxon>
        <taxon>Sordariomycetes</taxon>
        <taxon>Sordariomycetidae</taxon>
        <taxon>Ophiostomatales</taxon>
        <taxon>Ophiostomataceae</taxon>
        <taxon>Sporothrix</taxon>
    </lineage>
</organism>
<keyword evidence="3" id="KW-0963">Cytoplasm</keyword>
<dbReference type="PRINTS" id="PR00625">
    <property type="entry name" value="JDOMAIN"/>
</dbReference>